<dbReference type="EnsemblPlants" id="OMERI03G21990.1">
    <property type="protein sequence ID" value="OMERI03G21990.1"/>
    <property type="gene ID" value="OMERI03G21990"/>
</dbReference>
<keyword evidence="1" id="KW-0732">Signal</keyword>
<protein>
    <recommendedName>
        <fullName evidence="4">Cathepsin propeptide inhibitor domain-containing protein</fullName>
    </recommendedName>
</protein>
<dbReference type="eggNOG" id="ENOG502R5CP">
    <property type="taxonomic scope" value="Eukaryota"/>
</dbReference>
<reference evidence="2" key="1">
    <citation type="submission" date="2015-04" db="UniProtKB">
        <authorList>
            <consortium name="EnsemblPlants"/>
        </authorList>
    </citation>
    <scope>IDENTIFICATION</scope>
</reference>
<accession>A0A0E0D358</accession>
<dbReference type="SUPFAM" id="SSF54001">
    <property type="entry name" value="Cysteine proteinases"/>
    <property type="match status" value="1"/>
</dbReference>
<evidence type="ECO:0000313" key="3">
    <source>
        <dbReference type="Proteomes" id="UP000008021"/>
    </source>
</evidence>
<proteinExistence type="predicted"/>
<reference evidence="2" key="2">
    <citation type="submission" date="2018-05" db="EMBL/GenBank/DDBJ databases">
        <title>OmerRS3 (Oryza meridionalis Reference Sequence Version 3).</title>
        <authorList>
            <person name="Zhang J."/>
            <person name="Kudrna D."/>
            <person name="Lee S."/>
            <person name="Talag J."/>
            <person name="Welchert J."/>
            <person name="Wing R.A."/>
        </authorList>
    </citation>
    <scope>NUCLEOTIDE SEQUENCE [LARGE SCALE GENOMIC DNA]</scope>
    <source>
        <strain evidence="2">cv. OR44</strain>
    </source>
</reference>
<evidence type="ECO:0000256" key="1">
    <source>
        <dbReference type="SAM" id="SignalP"/>
    </source>
</evidence>
<dbReference type="Proteomes" id="UP000008021">
    <property type="component" value="Chromosome 3"/>
</dbReference>
<evidence type="ECO:0008006" key="4">
    <source>
        <dbReference type="Google" id="ProtNLM"/>
    </source>
</evidence>
<feature type="chain" id="PRO_5002356642" description="Cathepsin propeptide inhibitor domain-containing protein" evidence="1">
    <location>
        <begin position="24"/>
        <end position="116"/>
    </location>
</feature>
<keyword evidence="3" id="KW-1185">Reference proteome</keyword>
<feature type="signal peptide" evidence="1">
    <location>
        <begin position="1"/>
        <end position="23"/>
    </location>
</feature>
<dbReference type="Gramene" id="OMERI03G21990.1">
    <property type="protein sequence ID" value="OMERI03G21990.1"/>
    <property type="gene ID" value="OMERI03G21990"/>
</dbReference>
<sequence>MGWGSTVALAAALLVSLPMLLVSLPVSDTYEQETRRMFVEWKAKYMKTNRYTGEEECRYAVFKEGCRCVARARAAGPTTSGLNSLSALAREEIYHGQKGQKLFKQETRRMFMGWKA</sequence>
<dbReference type="Gene3D" id="1.10.287.2250">
    <property type="match status" value="1"/>
</dbReference>
<dbReference type="AlphaFoldDB" id="A0A0E0D358"/>
<dbReference type="InterPro" id="IPR038765">
    <property type="entry name" value="Papain-like_cys_pep_sf"/>
</dbReference>
<name>A0A0E0D358_9ORYZ</name>
<organism evidence="2">
    <name type="scientific">Oryza meridionalis</name>
    <dbReference type="NCBI Taxonomy" id="40149"/>
    <lineage>
        <taxon>Eukaryota</taxon>
        <taxon>Viridiplantae</taxon>
        <taxon>Streptophyta</taxon>
        <taxon>Embryophyta</taxon>
        <taxon>Tracheophyta</taxon>
        <taxon>Spermatophyta</taxon>
        <taxon>Magnoliopsida</taxon>
        <taxon>Liliopsida</taxon>
        <taxon>Poales</taxon>
        <taxon>Poaceae</taxon>
        <taxon>BOP clade</taxon>
        <taxon>Oryzoideae</taxon>
        <taxon>Oryzeae</taxon>
        <taxon>Oryzinae</taxon>
        <taxon>Oryza</taxon>
    </lineage>
</organism>
<dbReference type="HOGENOM" id="CLU_2100719_0_0_1"/>
<evidence type="ECO:0000313" key="2">
    <source>
        <dbReference type="EnsemblPlants" id="OMERI03G21990.1"/>
    </source>
</evidence>